<gene>
    <name evidence="3" type="ORF">CP978_03620</name>
    <name evidence="2" type="ORF">SNOD_03225</name>
</gene>
<dbReference type="KEGG" id="snq:CP978_03620"/>
<dbReference type="Proteomes" id="UP000325763">
    <property type="component" value="Chromosome"/>
</dbReference>
<dbReference type="PANTHER" id="PTHR48207:SF3">
    <property type="entry name" value="SUCCINATE--HYDROXYMETHYLGLUTARATE COA-TRANSFERASE"/>
    <property type="match status" value="1"/>
</dbReference>
<name>A0A0B5D7C9_9ACTN</name>
<dbReference type="AlphaFoldDB" id="A0A0B5D7C9"/>
<dbReference type="Gene3D" id="3.40.50.10540">
    <property type="entry name" value="Crotonobetainyl-coa:carnitine coa-transferase, domain 1"/>
    <property type="match status" value="1"/>
</dbReference>
<dbReference type="InterPro" id="IPR044855">
    <property type="entry name" value="CoA-Trfase_III_dom3_sf"/>
</dbReference>
<dbReference type="SUPFAM" id="SSF89796">
    <property type="entry name" value="CoA-transferase family III (CaiB/BaiF)"/>
    <property type="match status" value="1"/>
</dbReference>
<reference evidence="2 4" key="2">
    <citation type="journal article" date="2016" name="Appl. Microbiol. Biotechnol.">
        <title>Exploiting the genome sequence of Streptomyces nodosus for enhanced antibiotic production.</title>
        <authorList>
            <person name="Sweeney P."/>
            <person name="Murphy C.D."/>
            <person name="Caffrey P."/>
        </authorList>
    </citation>
    <scope>NUCLEOTIDE SEQUENCE [LARGE SCALE GENOMIC DNA]</scope>
    <source>
        <strain evidence="2 4">ATCC 14899</strain>
    </source>
</reference>
<evidence type="ECO:0000313" key="3">
    <source>
        <dbReference type="EMBL" id="QEV37754.1"/>
    </source>
</evidence>
<reference evidence="4" key="1">
    <citation type="submission" date="2014-09" db="EMBL/GenBank/DDBJ databases">
        <title>Sequence of the Streptomyces nodosus genome.</title>
        <authorList>
            <person name="Sweeney P."/>
            <person name="Stephens N."/>
            <person name="Murphy C."/>
            <person name="Caffrey P."/>
        </authorList>
    </citation>
    <scope>NUCLEOTIDE SEQUENCE [LARGE SCALE GENOMIC DNA]</scope>
    <source>
        <strain evidence="4">ATCC 14899</strain>
    </source>
</reference>
<dbReference type="Gene3D" id="3.30.1540.10">
    <property type="entry name" value="formyl-coa transferase, domain 3"/>
    <property type="match status" value="1"/>
</dbReference>
<evidence type="ECO:0000313" key="2">
    <source>
        <dbReference type="EMBL" id="AJE39153.1"/>
    </source>
</evidence>
<evidence type="ECO:0000256" key="1">
    <source>
        <dbReference type="ARBA" id="ARBA00022679"/>
    </source>
</evidence>
<protein>
    <submittedName>
        <fullName evidence="2">Carnitine dehydratase</fullName>
    </submittedName>
    <submittedName>
        <fullName evidence="3">CoA transferase</fullName>
    </submittedName>
</protein>
<evidence type="ECO:0000313" key="5">
    <source>
        <dbReference type="Proteomes" id="UP000325763"/>
    </source>
</evidence>
<evidence type="ECO:0000313" key="4">
    <source>
        <dbReference type="Proteomes" id="UP000031526"/>
    </source>
</evidence>
<keyword evidence="1 3" id="KW-0808">Transferase</keyword>
<dbReference type="InterPro" id="IPR003673">
    <property type="entry name" value="CoA-Trfase_fam_III"/>
</dbReference>
<dbReference type="HOGENOM" id="CLU_033975_0_0_11"/>
<organism evidence="2 4">
    <name type="scientific">Streptomyces nodosus</name>
    <dbReference type="NCBI Taxonomy" id="40318"/>
    <lineage>
        <taxon>Bacteria</taxon>
        <taxon>Bacillati</taxon>
        <taxon>Actinomycetota</taxon>
        <taxon>Actinomycetes</taxon>
        <taxon>Kitasatosporales</taxon>
        <taxon>Streptomycetaceae</taxon>
        <taxon>Streptomyces</taxon>
    </lineage>
</organism>
<sequence>MSGPLEGVLVADFSRVLAGPLCTMTLADLGATVVKVERPGSGDDTRSWGPPWSASSTTYFESVNRSKRSVALDLADPADLALAQELARRADVLVENFRPGTLDRLGLGHAQVAAANPGVVYCSVTGFGSGAGADLLGYDFVVQALGGLMSITGDAEGEPTKAGVALVDVLTGKDAAIGVLAALADRSRTGRGCRVEVNLLSSLLGSLVNQAQSCLETGRPPGRMGNRHPSIAPYETLRCRDGLLAVACGNDGQFARLAAALGEPGLAHDARFAGNAARVGHREELIASLEKRLAADDCAVWQERLTAAGVPAGRVGTVADGFALAERLGLAPTVTPVDGGTPAPRHAVSYSTGLVRPASAPPALGADDDRVRAWLADPRPASLPHPATEHEVTS</sequence>
<dbReference type="STRING" id="40318.SNOD_03225"/>
<dbReference type="RefSeq" id="WP_043437476.1">
    <property type="nucleotide sequence ID" value="NZ_CP009313.1"/>
</dbReference>
<accession>A0A0B5D7C9</accession>
<dbReference type="InterPro" id="IPR050483">
    <property type="entry name" value="CoA-transferase_III_domain"/>
</dbReference>
<dbReference type="EMBL" id="CP009313">
    <property type="protein sequence ID" value="AJE39153.1"/>
    <property type="molecule type" value="Genomic_DNA"/>
</dbReference>
<dbReference type="EMBL" id="CP023747">
    <property type="protein sequence ID" value="QEV37754.1"/>
    <property type="molecule type" value="Genomic_DNA"/>
</dbReference>
<dbReference type="Pfam" id="PF02515">
    <property type="entry name" value="CoA_transf_3"/>
    <property type="match status" value="1"/>
</dbReference>
<proteinExistence type="predicted"/>
<dbReference type="PANTHER" id="PTHR48207">
    <property type="entry name" value="SUCCINATE--HYDROXYMETHYLGLUTARATE COA-TRANSFERASE"/>
    <property type="match status" value="1"/>
</dbReference>
<dbReference type="InterPro" id="IPR023606">
    <property type="entry name" value="CoA-Trfase_III_dom_1_sf"/>
</dbReference>
<keyword evidence="4" id="KW-1185">Reference proteome</keyword>
<dbReference type="OrthoDB" id="9797653at2"/>
<dbReference type="Proteomes" id="UP000031526">
    <property type="component" value="Chromosome"/>
</dbReference>
<reference evidence="3 5" key="3">
    <citation type="submission" date="2017-09" db="EMBL/GenBank/DDBJ databases">
        <title>Streptomyces genome completion.</title>
        <authorList>
            <person name="Lee N."/>
            <person name="Cho B.-K."/>
        </authorList>
    </citation>
    <scope>NUCLEOTIDE SEQUENCE [LARGE SCALE GENOMIC DNA]</scope>
    <source>
        <strain evidence="3 5">ATCC 14899</strain>
    </source>
</reference>
<dbReference type="GO" id="GO:0008410">
    <property type="term" value="F:CoA-transferase activity"/>
    <property type="evidence" value="ECO:0007669"/>
    <property type="project" value="TreeGrafter"/>
</dbReference>